<evidence type="ECO:0000256" key="2">
    <source>
        <dbReference type="ARBA" id="ARBA00004170"/>
    </source>
</evidence>
<keyword evidence="12" id="KW-1185">Reference proteome</keyword>
<reference evidence="12" key="1">
    <citation type="journal article" date="2019" name="Int. J. Syst. Evol. Microbiol.">
        <title>The Global Catalogue of Microorganisms (GCM) 10K type strain sequencing project: providing services to taxonomists for standard genome sequencing and annotation.</title>
        <authorList>
            <consortium name="The Broad Institute Genomics Platform"/>
            <consortium name="The Broad Institute Genome Sequencing Center for Infectious Disease"/>
            <person name="Wu L."/>
            <person name="Ma J."/>
        </authorList>
    </citation>
    <scope>NUCLEOTIDE SEQUENCE [LARGE SCALE GENOMIC DNA]</scope>
    <source>
        <strain evidence="12">JCM 17217</strain>
    </source>
</reference>
<gene>
    <name evidence="10 11" type="primary">atpG</name>
    <name evidence="11" type="ORF">GCM10022407_31440</name>
</gene>
<keyword evidence="9 10" id="KW-0066">ATP synthesis</keyword>
<sequence>MASLKEVRNRIQSVSSTQQITKAMKMVAAAKLRRAQDNIIRMRPYAQRLNTILANLTRNADDDIVSDFGVAREVHKVLVIAVTSDRGLAGAFNSNVFKGVNALIAGRYANLPATSISVMAIGKKAHDYYTRKGNIVGNYTHVFAKLSFETVREAAEVAMDGFRAGTYDEVVMVFNEFRNVATQIIRTEQLLPLVQIEAPAGAALTANVDYLFEPSKEDIVQTLIPQSIKIQLYKAVLESNASEHGARMTAMDKATDNAGELLKELKLTYNRTRQAAITTEILEIVGGAEALAAG</sequence>
<dbReference type="InterPro" id="IPR035968">
    <property type="entry name" value="ATP_synth_F1_ATPase_gsu"/>
</dbReference>
<name>A0ABP7QM58_9BACT</name>
<comment type="subunit">
    <text evidence="10">F-type ATPases have 2 components, CF(1) - the catalytic core - and CF(0) - the membrane proton channel. CF(1) has five subunits: alpha(3), beta(3), gamma(1), delta(1), epsilon(1). CF(0) has three main subunits: a, b and c.</text>
</comment>
<dbReference type="Pfam" id="PF00231">
    <property type="entry name" value="ATP-synt"/>
    <property type="match status" value="1"/>
</dbReference>
<dbReference type="Gene3D" id="1.10.287.80">
    <property type="entry name" value="ATP synthase, gamma subunit, helix hairpin domain"/>
    <property type="match status" value="2"/>
</dbReference>
<evidence type="ECO:0000256" key="8">
    <source>
        <dbReference type="ARBA" id="ARBA00023196"/>
    </source>
</evidence>
<proteinExistence type="inferred from homology"/>
<accession>A0ABP7QM58</accession>
<evidence type="ECO:0000313" key="12">
    <source>
        <dbReference type="Proteomes" id="UP001501556"/>
    </source>
</evidence>
<keyword evidence="7 10" id="KW-0472">Membrane</keyword>
<dbReference type="SUPFAM" id="SSF52943">
    <property type="entry name" value="ATP synthase (F1-ATPase), gamma subunit"/>
    <property type="match status" value="1"/>
</dbReference>
<evidence type="ECO:0000256" key="3">
    <source>
        <dbReference type="ARBA" id="ARBA00007681"/>
    </source>
</evidence>
<evidence type="ECO:0000313" key="11">
    <source>
        <dbReference type="EMBL" id="GAA3984086.1"/>
    </source>
</evidence>
<dbReference type="EMBL" id="BAABDI010000025">
    <property type="protein sequence ID" value="GAA3984086.1"/>
    <property type="molecule type" value="Genomic_DNA"/>
</dbReference>
<dbReference type="NCBIfam" id="TIGR01146">
    <property type="entry name" value="ATPsyn_F1gamma"/>
    <property type="match status" value="1"/>
</dbReference>
<organism evidence="11 12">
    <name type="scientific">Hymenobacter antarcticus</name>
    <dbReference type="NCBI Taxonomy" id="486270"/>
    <lineage>
        <taxon>Bacteria</taxon>
        <taxon>Pseudomonadati</taxon>
        <taxon>Bacteroidota</taxon>
        <taxon>Cytophagia</taxon>
        <taxon>Cytophagales</taxon>
        <taxon>Hymenobacteraceae</taxon>
        <taxon>Hymenobacter</taxon>
    </lineage>
</organism>
<evidence type="ECO:0000256" key="10">
    <source>
        <dbReference type="HAMAP-Rule" id="MF_00815"/>
    </source>
</evidence>
<dbReference type="RefSeq" id="WP_345125839.1">
    <property type="nucleotide sequence ID" value="NZ_BAABDI010000025.1"/>
</dbReference>
<keyword evidence="10" id="KW-1003">Cell membrane</keyword>
<evidence type="ECO:0000256" key="6">
    <source>
        <dbReference type="ARBA" id="ARBA00023065"/>
    </source>
</evidence>
<dbReference type="PROSITE" id="PS00153">
    <property type="entry name" value="ATPASE_GAMMA"/>
    <property type="match status" value="1"/>
</dbReference>
<keyword evidence="4 10" id="KW-0813">Transport</keyword>
<dbReference type="Gene3D" id="3.40.1380.10">
    <property type="match status" value="1"/>
</dbReference>
<evidence type="ECO:0000256" key="1">
    <source>
        <dbReference type="ARBA" id="ARBA00003456"/>
    </source>
</evidence>
<evidence type="ECO:0000256" key="7">
    <source>
        <dbReference type="ARBA" id="ARBA00023136"/>
    </source>
</evidence>
<protein>
    <recommendedName>
        <fullName evidence="10">ATP synthase gamma chain</fullName>
    </recommendedName>
    <alternativeName>
        <fullName evidence="10">ATP synthase F1 sector gamma subunit</fullName>
    </alternativeName>
    <alternativeName>
        <fullName evidence="10">F-ATPase gamma subunit</fullName>
    </alternativeName>
</protein>
<dbReference type="Proteomes" id="UP001501556">
    <property type="component" value="Unassembled WGS sequence"/>
</dbReference>
<dbReference type="PANTHER" id="PTHR11693:SF22">
    <property type="entry name" value="ATP SYNTHASE SUBUNIT GAMMA, MITOCHONDRIAL"/>
    <property type="match status" value="1"/>
</dbReference>
<evidence type="ECO:0000256" key="9">
    <source>
        <dbReference type="ARBA" id="ARBA00023310"/>
    </source>
</evidence>
<comment type="similarity">
    <text evidence="3 10">Belongs to the ATPase gamma chain family.</text>
</comment>
<comment type="function">
    <text evidence="1 10">Produces ATP from ADP in the presence of a proton gradient across the membrane. The gamma chain is believed to be important in regulating ATPase activity and the flow of protons through the CF(0) complex.</text>
</comment>
<comment type="caution">
    <text evidence="11">The sequence shown here is derived from an EMBL/GenBank/DDBJ whole genome shotgun (WGS) entry which is preliminary data.</text>
</comment>
<dbReference type="PANTHER" id="PTHR11693">
    <property type="entry name" value="ATP SYNTHASE GAMMA CHAIN"/>
    <property type="match status" value="1"/>
</dbReference>
<keyword evidence="8 10" id="KW-0139">CF(1)</keyword>
<dbReference type="InterPro" id="IPR000131">
    <property type="entry name" value="ATP_synth_F1_gsu"/>
</dbReference>
<dbReference type="HAMAP" id="MF_00815">
    <property type="entry name" value="ATP_synth_gamma_bact"/>
    <property type="match status" value="1"/>
</dbReference>
<evidence type="ECO:0000256" key="4">
    <source>
        <dbReference type="ARBA" id="ARBA00022448"/>
    </source>
</evidence>
<dbReference type="InterPro" id="IPR023632">
    <property type="entry name" value="ATP_synth_F1_gsu_CS"/>
</dbReference>
<evidence type="ECO:0000256" key="5">
    <source>
        <dbReference type="ARBA" id="ARBA00022781"/>
    </source>
</evidence>
<dbReference type="PRINTS" id="PR00126">
    <property type="entry name" value="ATPASEGAMMA"/>
</dbReference>
<comment type="subcellular location">
    <subcellularLocation>
        <location evidence="10">Cell membrane</location>
        <topology evidence="10">Peripheral membrane protein</topology>
    </subcellularLocation>
    <subcellularLocation>
        <location evidence="2">Membrane</location>
        <topology evidence="2">Peripheral membrane protein</topology>
    </subcellularLocation>
</comment>
<dbReference type="CDD" id="cd12151">
    <property type="entry name" value="F1-ATPase_gamma"/>
    <property type="match status" value="1"/>
</dbReference>
<keyword evidence="5 10" id="KW-0375">Hydrogen ion transport</keyword>
<keyword evidence="6 10" id="KW-0406">Ion transport</keyword>